<feature type="transmembrane region" description="Helical" evidence="8">
    <location>
        <begin position="184"/>
        <end position="207"/>
    </location>
</feature>
<evidence type="ECO:0000256" key="7">
    <source>
        <dbReference type="ARBA" id="ARBA00023136"/>
    </source>
</evidence>
<dbReference type="InterPro" id="IPR047817">
    <property type="entry name" value="ABC2_TM_bact-type"/>
</dbReference>
<feature type="transmembrane region" description="Helical" evidence="8">
    <location>
        <begin position="263"/>
        <end position="285"/>
    </location>
</feature>
<feature type="transmembrane region" description="Helical" evidence="8">
    <location>
        <begin position="237"/>
        <end position="257"/>
    </location>
</feature>
<feature type="transmembrane region" description="Helical" evidence="8">
    <location>
        <begin position="341"/>
        <end position="369"/>
    </location>
</feature>
<dbReference type="RefSeq" id="WP_184260030.1">
    <property type="nucleotide sequence ID" value="NZ_JACHIH010000026.1"/>
</dbReference>
<evidence type="ECO:0000256" key="4">
    <source>
        <dbReference type="ARBA" id="ARBA00022475"/>
    </source>
</evidence>
<evidence type="ECO:0000256" key="6">
    <source>
        <dbReference type="ARBA" id="ARBA00022989"/>
    </source>
</evidence>
<evidence type="ECO:0000259" key="9">
    <source>
        <dbReference type="PROSITE" id="PS51012"/>
    </source>
</evidence>
<evidence type="ECO:0000256" key="1">
    <source>
        <dbReference type="ARBA" id="ARBA00004651"/>
    </source>
</evidence>
<dbReference type="InterPro" id="IPR013525">
    <property type="entry name" value="ABC2_TM"/>
</dbReference>
<dbReference type="Gene3D" id="3.40.1710.10">
    <property type="entry name" value="abc type-2 transporter like domain"/>
    <property type="match status" value="1"/>
</dbReference>
<feature type="domain" description="ABC transmembrane type-2" evidence="9">
    <location>
        <begin position="137"/>
        <end position="377"/>
    </location>
</feature>
<comment type="subcellular location">
    <subcellularLocation>
        <location evidence="1">Cell membrane</location>
        <topology evidence="1">Multi-pass membrane protein</topology>
    </subcellularLocation>
</comment>
<dbReference type="PANTHER" id="PTHR30294:SF29">
    <property type="entry name" value="MULTIDRUG ABC TRANSPORTER PERMEASE YBHS-RELATED"/>
    <property type="match status" value="1"/>
</dbReference>
<dbReference type="InterPro" id="IPR051449">
    <property type="entry name" value="ABC-2_transporter_component"/>
</dbReference>
<dbReference type="AlphaFoldDB" id="A0A7W7Z6C6"/>
<reference evidence="10 11" key="1">
    <citation type="submission" date="2020-08" db="EMBL/GenBank/DDBJ databases">
        <title>Genomic Encyclopedia of Type Strains, Phase IV (KMG-IV): sequencing the most valuable type-strain genomes for metagenomic binning, comparative biology and taxonomic classification.</title>
        <authorList>
            <person name="Goeker M."/>
        </authorList>
    </citation>
    <scope>NUCLEOTIDE SEQUENCE [LARGE SCALE GENOMIC DNA]</scope>
    <source>
        <strain evidence="10 11">DSM 12706</strain>
    </source>
</reference>
<evidence type="ECO:0000313" key="11">
    <source>
        <dbReference type="Proteomes" id="UP000542353"/>
    </source>
</evidence>
<name>A0A7W7Z6C6_9BRAD</name>
<proteinExistence type="inferred from homology"/>
<evidence type="ECO:0000256" key="8">
    <source>
        <dbReference type="SAM" id="Phobius"/>
    </source>
</evidence>
<sequence>MSAASLKSGRWRRIRALIVKETLQVVRDPSSIVVAFVLPALLLFLFGFGITFDATRVKVGLVIEEPTPESAEFAISLSNTRYFDVRQAQSRLAFIDDLAAGKISGVIVLSGDFAERLERGDTAGVQVITDGSDPNTAGLVTGYVQGAWQSWQNQRGFAKTSSMPGQIDVQARFWFNPELESRRLLVPGSISLIMMMIGALLTALVVSREWERGTIEALLATPIGTLEFLIGKLVPNFMLGLCAMAVCVLAALFVFDIPLRGSLLILIGFTAVFMSVALSIGLLISTVAKTQFVASQMAMLVAFLPGLYFSGFLFEIASMPAPLRAFSVIVPAKYYVQGLQTIFLAGNIASVLVPCTLILVFMSTVLFALTARNTRQRLD</sequence>
<dbReference type="PROSITE" id="PS51012">
    <property type="entry name" value="ABC_TM2"/>
    <property type="match status" value="1"/>
</dbReference>
<evidence type="ECO:0000256" key="5">
    <source>
        <dbReference type="ARBA" id="ARBA00022692"/>
    </source>
</evidence>
<feature type="transmembrane region" description="Helical" evidence="8">
    <location>
        <begin position="32"/>
        <end position="52"/>
    </location>
</feature>
<dbReference type="GO" id="GO:0140359">
    <property type="term" value="F:ABC-type transporter activity"/>
    <property type="evidence" value="ECO:0007669"/>
    <property type="project" value="InterPro"/>
</dbReference>
<dbReference type="EMBL" id="JACHIH010000026">
    <property type="protein sequence ID" value="MBB5048834.1"/>
    <property type="molecule type" value="Genomic_DNA"/>
</dbReference>
<accession>A0A7W7Z6C6</accession>
<evidence type="ECO:0000256" key="3">
    <source>
        <dbReference type="ARBA" id="ARBA00022448"/>
    </source>
</evidence>
<dbReference type="PANTHER" id="PTHR30294">
    <property type="entry name" value="MEMBRANE COMPONENT OF ABC TRANSPORTER YHHJ-RELATED"/>
    <property type="match status" value="1"/>
</dbReference>
<feature type="transmembrane region" description="Helical" evidence="8">
    <location>
        <begin position="297"/>
        <end position="321"/>
    </location>
</feature>
<dbReference type="Proteomes" id="UP000542353">
    <property type="component" value="Unassembled WGS sequence"/>
</dbReference>
<keyword evidence="3" id="KW-0813">Transport</keyword>
<gene>
    <name evidence="10" type="ORF">HNR60_003604</name>
</gene>
<keyword evidence="11" id="KW-1185">Reference proteome</keyword>
<keyword evidence="6 8" id="KW-1133">Transmembrane helix</keyword>
<keyword evidence="4" id="KW-1003">Cell membrane</keyword>
<dbReference type="GO" id="GO:0005886">
    <property type="term" value="C:plasma membrane"/>
    <property type="evidence" value="ECO:0007669"/>
    <property type="project" value="UniProtKB-SubCell"/>
</dbReference>
<organism evidence="10 11">
    <name type="scientific">Rhodopseudomonas rhenobacensis</name>
    <dbReference type="NCBI Taxonomy" id="87461"/>
    <lineage>
        <taxon>Bacteria</taxon>
        <taxon>Pseudomonadati</taxon>
        <taxon>Pseudomonadota</taxon>
        <taxon>Alphaproteobacteria</taxon>
        <taxon>Hyphomicrobiales</taxon>
        <taxon>Nitrobacteraceae</taxon>
        <taxon>Rhodopseudomonas</taxon>
    </lineage>
</organism>
<evidence type="ECO:0000313" key="10">
    <source>
        <dbReference type="EMBL" id="MBB5048834.1"/>
    </source>
</evidence>
<keyword evidence="7 8" id="KW-0472">Membrane</keyword>
<comment type="similarity">
    <text evidence="2">Belongs to the ABC-2 integral membrane protein family.</text>
</comment>
<protein>
    <submittedName>
        <fullName evidence="10">ABC-2 type transport system permease protein</fullName>
    </submittedName>
</protein>
<comment type="caution">
    <text evidence="10">The sequence shown here is derived from an EMBL/GenBank/DDBJ whole genome shotgun (WGS) entry which is preliminary data.</text>
</comment>
<keyword evidence="5 8" id="KW-0812">Transmembrane</keyword>
<dbReference type="Pfam" id="PF12698">
    <property type="entry name" value="ABC2_membrane_3"/>
    <property type="match status" value="1"/>
</dbReference>
<evidence type="ECO:0000256" key="2">
    <source>
        <dbReference type="ARBA" id="ARBA00007783"/>
    </source>
</evidence>